<keyword evidence="5" id="KW-1133">Transmembrane helix</keyword>
<keyword evidence="5" id="KW-0472">Membrane</keyword>
<evidence type="ECO:0000256" key="1">
    <source>
        <dbReference type="ARBA" id="ARBA00004123"/>
    </source>
</evidence>
<evidence type="ECO:0000313" key="6">
    <source>
        <dbReference type="EMBL" id="KAH1056319.1"/>
    </source>
</evidence>
<evidence type="ECO:0000256" key="4">
    <source>
        <dbReference type="ARBA" id="ARBA00025806"/>
    </source>
</evidence>
<evidence type="ECO:0000256" key="5">
    <source>
        <dbReference type="SAM" id="Phobius"/>
    </source>
</evidence>
<protein>
    <submittedName>
        <fullName evidence="6">Uncharacterized protein</fullName>
    </submittedName>
</protein>
<keyword evidence="7" id="KW-1185">Reference proteome</keyword>
<dbReference type="Proteomes" id="UP000828251">
    <property type="component" value="Unassembled WGS sequence"/>
</dbReference>
<name>A0A9D3ZQ12_9ROSI</name>
<dbReference type="GO" id="GO:0005634">
    <property type="term" value="C:nucleus"/>
    <property type="evidence" value="ECO:0007669"/>
    <property type="project" value="UniProtKB-SubCell"/>
</dbReference>
<evidence type="ECO:0000313" key="7">
    <source>
        <dbReference type="Proteomes" id="UP000828251"/>
    </source>
</evidence>
<keyword evidence="3" id="KW-0539">Nucleus</keyword>
<organism evidence="6 7">
    <name type="scientific">Gossypium stocksii</name>
    <dbReference type="NCBI Taxonomy" id="47602"/>
    <lineage>
        <taxon>Eukaryota</taxon>
        <taxon>Viridiplantae</taxon>
        <taxon>Streptophyta</taxon>
        <taxon>Embryophyta</taxon>
        <taxon>Tracheophyta</taxon>
        <taxon>Spermatophyta</taxon>
        <taxon>Magnoliopsida</taxon>
        <taxon>eudicotyledons</taxon>
        <taxon>Gunneridae</taxon>
        <taxon>Pentapetalae</taxon>
        <taxon>rosids</taxon>
        <taxon>malvids</taxon>
        <taxon>Malvales</taxon>
        <taxon>Malvaceae</taxon>
        <taxon>Malvoideae</taxon>
        <taxon>Gossypium</taxon>
    </lineage>
</organism>
<dbReference type="PANTHER" id="PTHR12972:SF0">
    <property type="entry name" value="PROTEIN DOWNSTREAM NEIGHBOR OF SON"/>
    <property type="match status" value="1"/>
</dbReference>
<dbReference type="OrthoDB" id="534063at2759"/>
<evidence type="ECO:0000256" key="3">
    <source>
        <dbReference type="ARBA" id="ARBA00023242"/>
    </source>
</evidence>
<dbReference type="InterPro" id="IPR024861">
    <property type="entry name" value="Donson"/>
</dbReference>
<comment type="caution">
    <text evidence="6">The sequence shown here is derived from an EMBL/GenBank/DDBJ whole genome shotgun (WGS) entry which is preliminary data.</text>
</comment>
<dbReference type="GO" id="GO:0033260">
    <property type="term" value="P:nuclear DNA replication"/>
    <property type="evidence" value="ECO:0007669"/>
    <property type="project" value="TreeGrafter"/>
</dbReference>
<dbReference type="EMBL" id="JAIQCV010000010">
    <property type="protein sequence ID" value="KAH1056319.1"/>
    <property type="molecule type" value="Genomic_DNA"/>
</dbReference>
<accession>A0A9D3ZQ12</accession>
<dbReference type="PANTHER" id="PTHR12972">
    <property type="entry name" value="DOWNSTREAM NEIGHBOR OF SON"/>
    <property type="match status" value="1"/>
</dbReference>
<dbReference type="AlphaFoldDB" id="A0A9D3ZQ12"/>
<comment type="subcellular location">
    <subcellularLocation>
        <location evidence="1">Nucleus</location>
    </subcellularLocation>
</comment>
<comment type="similarity">
    <text evidence="4">Belongs to the DONSON family.</text>
</comment>
<gene>
    <name evidence="6" type="ORF">J1N35_034384</name>
</gene>
<keyword evidence="5" id="KW-0812">Transmembrane</keyword>
<feature type="transmembrane region" description="Helical" evidence="5">
    <location>
        <begin position="20"/>
        <end position="45"/>
    </location>
</feature>
<evidence type="ECO:0000256" key="2">
    <source>
        <dbReference type="ARBA" id="ARBA00022473"/>
    </source>
</evidence>
<reference evidence="6 7" key="1">
    <citation type="journal article" date="2021" name="Plant Biotechnol. J.">
        <title>Multi-omics assisted identification of the key and species-specific regulatory components of drought-tolerant mechanisms in Gossypium stocksii.</title>
        <authorList>
            <person name="Yu D."/>
            <person name="Ke L."/>
            <person name="Zhang D."/>
            <person name="Wu Y."/>
            <person name="Sun Y."/>
            <person name="Mei J."/>
            <person name="Sun J."/>
            <person name="Sun Y."/>
        </authorList>
    </citation>
    <scope>NUCLEOTIDE SEQUENCE [LARGE SCALE GENOMIC DNA]</scope>
    <source>
        <strain evidence="7">cv. E1</strain>
        <tissue evidence="6">Leaf</tissue>
    </source>
</reference>
<keyword evidence="2" id="KW-0217">Developmental protein</keyword>
<proteinExistence type="inferred from homology"/>
<sequence>MTKFRKLNRPTVHPQREAFVSSIFFIGNLLFGSFLVCTSHFVVMFTAADGSGRSRSYHAYISQSTRGLRSPLKDQIIEGGRSFPFLPQRMLWILEIVTRFVF</sequence>